<evidence type="ECO:0000313" key="3">
    <source>
        <dbReference type="Proteomes" id="UP000254425"/>
    </source>
</evidence>
<organism evidence="2 3">
    <name type="scientific">Streptomyces armeniacus</name>
    <dbReference type="NCBI Taxonomy" id="83291"/>
    <lineage>
        <taxon>Bacteria</taxon>
        <taxon>Bacillati</taxon>
        <taxon>Actinomycetota</taxon>
        <taxon>Actinomycetes</taxon>
        <taxon>Kitasatosporales</taxon>
        <taxon>Streptomycetaceae</taxon>
        <taxon>Streptomyces</taxon>
    </lineage>
</organism>
<dbReference type="AlphaFoldDB" id="A0A345XUG3"/>
<dbReference type="InterPro" id="IPR029062">
    <property type="entry name" value="Class_I_gatase-like"/>
</dbReference>
<evidence type="ECO:0000313" key="2">
    <source>
        <dbReference type="EMBL" id="AXK35279.1"/>
    </source>
</evidence>
<dbReference type="CDD" id="cd03139">
    <property type="entry name" value="GATase1_PfpI_2"/>
    <property type="match status" value="1"/>
</dbReference>
<dbReference type="Pfam" id="PF01965">
    <property type="entry name" value="DJ-1_PfpI"/>
    <property type="match status" value="1"/>
</dbReference>
<evidence type="ECO:0000259" key="1">
    <source>
        <dbReference type="Pfam" id="PF01965"/>
    </source>
</evidence>
<dbReference type="PANTHER" id="PTHR43130:SF2">
    <property type="entry name" value="DJ-1_PFPI DOMAIN-CONTAINING PROTEIN"/>
    <property type="match status" value="1"/>
</dbReference>
<name>A0A345XUG3_9ACTN</name>
<dbReference type="EMBL" id="CP031320">
    <property type="protein sequence ID" value="AXK35279.1"/>
    <property type="molecule type" value="Genomic_DNA"/>
</dbReference>
<dbReference type="Proteomes" id="UP000254425">
    <property type="component" value="Chromosome"/>
</dbReference>
<accession>A0A345XUG3</accession>
<dbReference type="RefSeq" id="WP_208881347.1">
    <property type="nucleotide sequence ID" value="NZ_CP031320.1"/>
</dbReference>
<protein>
    <submittedName>
        <fullName evidence="2">DJ-1/PfpI family protein</fullName>
    </submittedName>
</protein>
<feature type="domain" description="DJ-1/PfpI" evidence="1">
    <location>
        <begin position="3"/>
        <end position="169"/>
    </location>
</feature>
<dbReference type="InterPro" id="IPR052158">
    <property type="entry name" value="INH-QAR"/>
</dbReference>
<dbReference type="GO" id="GO:0006355">
    <property type="term" value="P:regulation of DNA-templated transcription"/>
    <property type="evidence" value="ECO:0007669"/>
    <property type="project" value="TreeGrafter"/>
</dbReference>
<dbReference type="Gene3D" id="3.40.50.880">
    <property type="match status" value="1"/>
</dbReference>
<dbReference type="PANTHER" id="PTHR43130">
    <property type="entry name" value="ARAC-FAMILY TRANSCRIPTIONAL REGULATOR"/>
    <property type="match status" value="1"/>
</dbReference>
<dbReference type="SUPFAM" id="SSF52317">
    <property type="entry name" value="Class I glutamine amidotransferase-like"/>
    <property type="match status" value="1"/>
</dbReference>
<proteinExistence type="predicted"/>
<sequence>MTKTIAFALYPGCTPLDLVGPLQVLTGLTAFDPSYEVVVAGADTRTPADTDTPLRLLASHTFEQVPRPAVLVVPGGGEPTLAALADESLVGWIREAAPTADVVASVCSGSLLLGAAGLLEGRRATTHWGLRWMLPAFGAEPVAERWVESGPVLTGAGVAAGIDMALHLAARLAGEAVARKIQLMIEYDPEPPLGGIDWDSPDIAGFGPMFDEMVRTALADQPALLARVTERTGPAAGDPR</sequence>
<dbReference type="KEGG" id="sarm:DVA86_24185"/>
<dbReference type="InterPro" id="IPR002818">
    <property type="entry name" value="DJ-1/PfpI"/>
</dbReference>
<reference evidence="2 3" key="1">
    <citation type="submission" date="2018-07" db="EMBL/GenBank/DDBJ databases">
        <title>Draft genome of the type strain Streptomyces armeniacus ATCC 15676.</title>
        <authorList>
            <person name="Labana P."/>
            <person name="Gosse J.T."/>
            <person name="Boddy C.N."/>
        </authorList>
    </citation>
    <scope>NUCLEOTIDE SEQUENCE [LARGE SCALE GENOMIC DNA]</scope>
    <source>
        <strain evidence="2 3">ATCC 15676</strain>
    </source>
</reference>
<keyword evidence="3" id="KW-1185">Reference proteome</keyword>
<gene>
    <name evidence="2" type="ORF">DVA86_24185</name>
</gene>